<dbReference type="KEGG" id="mnt:21409532"/>
<feature type="compositionally biased region" description="Low complexity" evidence="3">
    <location>
        <begin position="288"/>
        <end position="310"/>
    </location>
</feature>
<dbReference type="SUPFAM" id="SSF54791">
    <property type="entry name" value="Eukaryotic type KH-domain (KH-domain type I)"/>
    <property type="match status" value="2"/>
</dbReference>
<evidence type="ECO:0000256" key="2">
    <source>
        <dbReference type="PROSITE-ProRule" id="PRU00117"/>
    </source>
</evidence>
<dbReference type="Gene3D" id="3.30.1370.10">
    <property type="entry name" value="K Homology domain, type 1"/>
    <property type="match status" value="2"/>
</dbReference>
<feature type="compositionally biased region" description="Polar residues" evidence="3">
    <location>
        <begin position="497"/>
        <end position="512"/>
    </location>
</feature>
<dbReference type="GO" id="GO:0003723">
    <property type="term" value="F:RNA binding"/>
    <property type="evidence" value="ECO:0007669"/>
    <property type="project" value="UniProtKB-UniRule"/>
</dbReference>
<feature type="region of interest" description="Disordered" evidence="3">
    <location>
        <begin position="165"/>
        <end position="186"/>
    </location>
</feature>
<dbReference type="EMBL" id="KE344491">
    <property type="protein sequence ID" value="EXB63559.1"/>
    <property type="molecule type" value="Genomic_DNA"/>
</dbReference>
<name>W9RBH1_9ROSA</name>
<keyword evidence="6" id="KW-1185">Reference proteome</keyword>
<sequence length="553" mass="59398">MKEDQEEHHHQEEEEQARSETTTDTTTKRKLEDNILFAKQKAQEIAARLVSNAESKRPRLADDDSPEPAFHSNSASNPLTVSFVAQTGQTSKRISIPNGKVGLIIGKGGETIKYLQNQSGAKIQITKDLEADPYSLTREVELTGTSEQISRAEQLINDVIAQTEAGGSAPSAKQDAPSAKQDANPVQPGAEQFVMKVPNNKVALLIGKGGETIRNMQSRSGARMQIVPLHLPPGDTSTERTVYIDGLKEQIESAKELINEVLSGKRLVNPSGANSYMQPAYAGAANWGAPGQPPMQQQPQYGYTQPGSYGQPPPPASYYSNHPTSVAAWDPSHQATHSQQPQQSTGYDYYGQQTQVGLAPSNPSYSYNQTLPASHSYGQSYSQQPSNYGQPISSQVPVPNQPNPYVSSEYGAPPPSSNLDGTSSSQAMQPASAYPYAHSQTIDNSHAGYWAYSSSTSQPPAQPFYDQTGYYQTMYGSQQAQVPSAVPHSGYGEDGYPSQSASAPTDYDQATNPAQGGQQLEQQPQEQLATNGIAHSSVNGAQRAAGGNSDEMA</sequence>
<feature type="compositionally biased region" description="Polar residues" evidence="3">
    <location>
        <begin position="333"/>
        <end position="392"/>
    </location>
</feature>
<reference evidence="6" key="1">
    <citation type="submission" date="2013-01" db="EMBL/GenBank/DDBJ databases">
        <title>Draft Genome Sequence of a Mulberry Tree, Morus notabilis C.K. Schneid.</title>
        <authorList>
            <person name="He N."/>
            <person name="Zhao S."/>
        </authorList>
    </citation>
    <scope>NUCLEOTIDE SEQUENCE</scope>
</reference>
<dbReference type="OrthoDB" id="5204190at2759"/>
<proteinExistence type="predicted"/>
<feature type="region of interest" description="Disordered" evidence="3">
    <location>
        <begin position="49"/>
        <end position="76"/>
    </location>
</feature>
<dbReference type="eggNOG" id="KOG1676">
    <property type="taxonomic scope" value="Eukaryota"/>
</dbReference>
<dbReference type="AlphaFoldDB" id="W9RBH1"/>
<dbReference type="STRING" id="981085.W9RBH1"/>
<evidence type="ECO:0000313" key="5">
    <source>
        <dbReference type="EMBL" id="EXB63559.1"/>
    </source>
</evidence>
<feature type="domain" description="K Homology" evidence="4">
    <location>
        <begin position="88"/>
        <end position="161"/>
    </location>
</feature>
<gene>
    <name evidence="5" type="ORF">L484_026897</name>
</gene>
<feature type="domain" description="K Homology" evidence="4">
    <location>
        <begin position="189"/>
        <end position="263"/>
    </location>
</feature>
<feature type="compositionally biased region" description="Basic and acidic residues" evidence="3">
    <location>
        <begin position="1"/>
        <end position="18"/>
    </location>
</feature>
<feature type="region of interest" description="Disordered" evidence="3">
    <location>
        <begin position="1"/>
        <end position="30"/>
    </location>
</feature>
<feature type="compositionally biased region" description="Low complexity" evidence="3">
    <location>
        <begin position="393"/>
        <end position="408"/>
    </location>
</feature>
<feature type="compositionally biased region" description="Low complexity" evidence="3">
    <location>
        <begin position="513"/>
        <end position="529"/>
    </location>
</feature>
<dbReference type="Pfam" id="PF00013">
    <property type="entry name" value="KH_1"/>
    <property type="match status" value="2"/>
</dbReference>
<dbReference type="SMART" id="SM00322">
    <property type="entry name" value="KH"/>
    <property type="match status" value="2"/>
</dbReference>
<evidence type="ECO:0000256" key="1">
    <source>
        <dbReference type="ARBA" id="ARBA00022737"/>
    </source>
</evidence>
<dbReference type="InterPro" id="IPR004088">
    <property type="entry name" value="KH_dom_type_1"/>
</dbReference>
<keyword evidence="2" id="KW-0694">RNA-binding</keyword>
<feature type="region of interest" description="Disordered" evidence="3">
    <location>
        <begin position="481"/>
        <end position="553"/>
    </location>
</feature>
<accession>W9RBH1</accession>
<protein>
    <submittedName>
        <fullName evidence="5">Far upstream element-binding protein 2</fullName>
    </submittedName>
</protein>
<dbReference type="Proteomes" id="UP000030645">
    <property type="component" value="Unassembled WGS sequence"/>
</dbReference>
<feature type="compositionally biased region" description="Polar residues" evidence="3">
    <location>
        <begin position="417"/>
        <end position="429"/>
    </location>
</feature>
<evidence type="ECO:0000256" key="3">
    <source>
        <dbReference type="SAM" id="MobiDB-lite"/>
    </source>
</evidence>
<dbReference type="InterPro" id="IPR036612">
    <property type="entry name" value="KH_dom_type_1_sf"/>
</dbReference>
<feature type="region of interest" description="Disordered" evidence="3">
    <location>
        <begin position="288"/>
        <end position="435"/>
    </location>
</feature>
<dbReference type="InterPro" id="IPR004087">
    <property type="entry name" value="KH_dom"/>
</dbReference>
<evidence type="ECO:0000313" key="6">
    <source>
        <dbReference type="Proteomes" id="UP000030645"/>
    </source>
</evidence>
<organism evidence="5 6">
    <name type="scientific">Morus notabilis</name>
    <dbReference type="NCBI Taxonomy" id="981085"/>
    <lineage>
        <taxon>Eukaryota</taxon>
        <taxon>Viridiplantae</taxon>
        <taxon>Streptophyta</taxon>
        <taxon>Embryophyta</taxon>
        <taxon>Tracheophyta</taxon>
        <taxon>Spermatophyta</taxon>
        <taxon>Magnoliopsida</taxon>
        <taxon>eudicotyledons</taxon>
        <taxon>Gunneridae</taxon>
        <taxon>Pentapetalae</taxon>
        <taxon>rosids</taxon>
        <taxon>fabids</taxon>
        <taxon>Rosales</taxon>
        <taxon>Moraceae</taxon>
        <taxon>Moreae</taxon>
        <taxon>Morus</taxon>
    </lineage>
</organism>
<keyword evidence="1" id="KW-0677">Repeat</keyword>
<dbReference type="PANTHER" id="PTHR10288">
    <property type="entry name" value="KH DOMAIN CONTAINING RNA BINDING PROTEIN"/>
    <property type="match status" value="1"/>
</dbReference>
<dbReference type="PROSITE" id="PS50084">
    <property type="entry name" value="KH_TYPE_1"/>
    <property type="match status" value="2"/>
</dbReference>
<evidence type="ECO:0000259" key="4">
    <source>
        <dbReference type="SMART" id="SM00322"/>
    </source>
</evidence>